<dbReference type="InterPro" id="IPR000259">
    <property type="entry name" value="Adhesion_dom_fimbrial"/>
</dbReference>
<dbReference type="Gene3D" id="2.60.40.1090">
    <property type="entry name" value="Fimbrial-type adhesion domain"/>
    <property type="match status" value="1"/>
</dbReference>
<evidence type="ECO:0000256" key="5">
    <source>
        <dbReference type="SAM" id="SignalP"/>
    </source>
</evidence>
<evidence type="ECO:0000259" key="6">
    <source>
        <dbReference type="Pfam" id="PF00419"/>
    </source>
</evidence>
<feature type="signal peptide" evidence="5">
    <location>
        <begin position="1"/>
        <end position="25"/>
    </location>
</feature>
<organism evidence="7 8">
    <name type="scientific">Pseudomonas retamae</name>
    <dbReference type="NCBI Taxonomy" id="702110"/>
    <lineage>
        <taxon>Bacteria</taxon>
        <taxon>Pseudomonadati</taxon>
        <taxon>Pseudomonadota</taxon>
        <taxon>Gammaproteobacteria</taxon>
        <taxon>Pseudomonadales</taxon>
        <taxon>Pseudomonadaceae</taxon>
        <taxon>Pseudomonas</taxon>
    </lineage>
</organism>
<comment type="caution">
    <text evidence="7">The sequence shown here is derived from an EMBL/GenBank/DDBJ whole genome shotgun (WGS) entry which is preliminary data.</text>
</comment>
<gene>
    <name evidence="7" type="ORF">ACGSLL_02730</name>
</gene>
<protein>
    <submittedName>
        <fullName evidence="7">Fimbrial protein</fullName>
    </submittedName>
</protein>
<dbReference type="EMBL" id="JBIEIL010000001">
    <property type="protein sequence ID" value="MFG6203255.1"/>
    <property type="molecule type" value="Genomic_DNA"/>
</dbReference>
<dbReference type="InterPro" id="IPR008966">
    <property type="entry name" value="Adhesion_dom_sf"/>
</dbReference>
<keyword evidence="8" id="KW-1185">Reference proteome</keyword>
<comment type="subcellular location">
    <subcellularLocation>
        <location evidence="1">Fimbrium</location>
    </subcellularLocation>
</comment>
<evidence type="ECO:0000256" key="2">
    <source>
        <dbReference type="ARBA" id="ARBA00006671"/>
    </source>
</evidence>
<proteinExistence type="inferred from homology"/>
<dbReference type="InterPro" id="IPR036937">
    <property type="entry name" value="Adhesion_dom_fimbrial_sf"/>
</dbReference>
<accession>A0ABW7D5A1</accession>
<feature type="domain" description="Fimbrial-type adhesion" evidence="6">
    <location>
        <begin position="193"/>
        <end position="353"/>
    </location>
</feature>
<dbReference type="PANTHER" id="PTHR33420:SF3">
    <property type="entry name" value="FIMBRIAL SUBUNIT ELFA"/>
    <property type="match status" value="1"/>
</dbReference>
<keyword evidence="3 5" id="KW-0732">Signal</keyword>
<sequence>MNIGSRLLGWLGASLLVTAAAPAMAACTWSSSDWTPKQLTLNGGTVFAPRDVPVGSTLNTTGGIRDLPFGDRLVCGLQASYSTALVGPVVNNIPVDTITVPAGSILQTNVPGVGLAMYMTGFAGQWQMPAGNPSRFVPFRLTLNISTALSGMPSVMVRYALIKTGDIAPGTHSINQLVATGTSDRGPIFNLDFTATVTVAGCSMPAAPGNQIDVPMGTWEKRVFNGKNSTTQAQPFAITLNSCIAGSNYPWNTNGYFTGNYANIQIDGNKTSTIIDAANGVLSLSSDSTAQGVAIQILRDNGTPMNLGLPVRLTRVVDGVTSVPLQARYIQTGDGPTPQPGTANGYASFTVTYR</sequence>
<evidence type="ECO:0000313" key="8">
    <source>
        <dbReference type="Proteomes" id="UP001605918"/>
    </source>
</evidence>
<dbReference type="PROSITE" id="PS51257">
    <property type="entry name" value="PROKAR_LIPOPROTEIN"/>
    <property type="match status" value="1"/>
</dbReference>
<evidence type="ECO:0000256" key="4">
    <source>
        <dbReference type="ARBA" id="ARBA00023263"/>
    </source>
</evidence>
<reference evidence="7 8" key="1">
    <citation type="submission" date="2024-10" db="EMBL/GenBank/DDBJ databases">
        <title>Whole genome of Pseudomonas sp Strain RB5.</title>
        <authorList>
            <person name="Selami N."/>
        </authorList>
    </citation>
    <scope>NUCLEOTIDE SEQUENCE [LARGE SCALE GENOMIC DNA]</scope>
    <source>
        <strain evidence="7 8">RB5</strain>
    </source>
</reference>
<name>A0ABW7D5A1_9PSED</name>
<evidence type="ECO:0000313" key="7">
    <source>
        <dbReference type="EMBL" id="MFG6203255.1"/>
    </source>
</evidence>
<dbReference type="Proteomes" id="UP001605918">
    <property type="component" value="Unassembled WGS sequence"/>
</dbReference>
<dbReference type="Gene3D" id="2.60.40.3310">
    <property type="match status" value="1"/>
</dbReference>
<dbReference type="RefSeq" id="WP_394502897.1">
    <property type="nucleotide sequence ID" value="NZ_JBIEIL010000001.1"/>
</dbReference>
<evidence type="ECO:0000256" key="3">
    <source>
        <dbReference type="ARBA" id="ARBA00022729"/>
    </source>
</evidence>
<keyword evidence="4" id="KW-0281">Fimbrium</keyword>
<evidence type="ECO:0000256" key="1">
    <source>
        <dbReference type="ARBA" id="ARBA00004561"/>
    </source>
</evidence>
<dbReference type="SUPFAM" id="SSF49401">
    <property type="entry name" value="Bacterial adhesins"/>
    <property type="match status" value="1"/>
</dbReference>
<feature type="chain" id="PRO_5045537802" evidence="5">
    <location>
        <begin position="26"/>
        <end position="354"/>
    </location>
</feature>
<dbReference type="PANTHER" id="PTHR33420">
    <property type="entry name" value="FIMBRIAL SUBUNIT ELFA-RELATED"/>
    <property type="match status" value="1"/>
</dbReference>
<dbReference type="Pfam" id="PF00419">
    <property type="entry name" value="Fimbrial"/>
    <property type="match status" value="1"/>
</dbReference>
<comment type="similarity">
    <text evidence="2">Belongs to the fimbrial protein family.</text>
</comment>
<dbReference type="InterPro" id="IPR050263">
    <property type="entry name" value="Bact_Fimbrial_Adh_Pro"/>
</dbReference>